<feature type="domain" description="OmpR/PhoB-type" evidence="7">
    <location>
        <begin position="1"/>
        <end position="97"/>
    </location>
</feature>
<dbReference type="SMART" id="SM00862">
    <property type="entry name" value="Trans_reg_C"/>
    <property type="match status" value="1"/>
</dbReference>
<dbReference type="SMART" id="SM00028">
    <property type="entry name" value="TPR"/>
    <property type="match status" value="5"/>
</dbReference>
<dbReference type="InterPro" id="IPR051677">
    <property type="entry name" value="AfsR-DnrI-RedD_regulator"/>
</dbReference>
<dbReference type="EMBL" id="SLWS01000002">
    <property type="protein sequence ID" value="TCO62749.1"/>
    <property type="molecule type" value="Genomic_DNA"/>
</dbReference>
<dbReference type="GO" id="GO:0006355">
    <property type="term" value="P:regulation of DNA-templated transcription"/>
    <property type="evidence" value="ECO:0007669"/>
    <property type="project" value="InterPro"/>
</dbReference>
<evidence type="ECO:0000256" key="4">
    <source>
        <dbReference type="ARBA" id="ARBA00023163"/>
    </source>
</evidence>
<evidence type="ECO:0000256" key="3">
    <source>
        <dbReference type="ARBA" id="ARBA00023125"/>
    </source>
</evidence>
<dbReference type="Gene3D" id="1.10.10.10">
    <property type="entry name" value="Winged helix-like DNA-binding domain superfamily/Winged helix DNA-binding domain"/>
    <property type="match status" value="1"/>
</dbReference>
<evidence type="ECO:0000256" key="6">
    <source>
        <dbReference type="PROSITE-ProRule" id="PRU01091"/>
    </source>
</evidence>
<evidence type="ECO:0000313" key="9">
    <source>
        <dbReference type="Proteomes" id="UP000295680"/>
    </source>
</evidence>
<comment type="caution">
    <text evidence="8">The sequence shown here is derived from an EMBL/GenBank/DDBJ whole genome shotgun (WGS) entry which is preliminary data.</text>
</comment>
<keyword evidence="9" id="KW-1185">Reference proteome</keyword>
<dbReference type="GO" id="GO:0003677">
    <property type="term" value="F:DNA binding"/>
    <property type="evidence" value="ECO:0007669"/>
    <property type="project" value="UniProtKB-UniRule"/>
</dbReference>
<dbReference type="GO" id="GO:0043531">
    <property type="term" value="F:ADP binding"/>
    <property type="evidence" value="ECO:0007669"/>
    <property type="project" value="InterPro"/>
</dbReference>
<keyword evidence="2" id="KW-0805">Transcription regulation</keyword>
<protein>
    <submittedName>
        <fullName evidence="8">DNA-binding SARP family transcriptional activator</fullName>
    </submittedName>
</protein>
<evidence type="ECO:0000256" key="5">
    <source>
        <dbReference type="PROSITE-ProRule" id="PRU00339"/>
    </source>
</evidence>
<dbReference type="RefSeq" id="WP_132114745.1">
    <property type="nucleotide sequence ID" value="NZ_SLWS01000002.1"/>
</dbReference>
<dbReference type="Pfam" id="PF13424">
    <property type="entry name" value="TPR_12"/>
    <property type="match status" value="1"/>
</dbReference>
<keyword evidence="5" id="KW-0802">TPR repeat</keyword>
<dbReference type="Gene3D" id="1.25.40.10">
    <property type="entry name" value="Tetratricopeptide repeat domain"/>
    <property type="match status" value="2"/>
</dbReference>
<dbReference type="OrthoDB" id="3275754at2"/>
<dbReference type="SMART" id="SM01043">
    <property type="entry name" value="BTAD"/>
    <property type="match status" value="1"/>
</dbReference>
<dbReference type="InterPro" id="IPR001867">
    <property type="entry name" value="OmpR/PhoB-type_DNA-bd"/>
</dbReference>
<evidence type="ECO:0000256" key="2">
    <source>
        <dbReference type="ARBA" id="ARBA00023015"/>
    </source>
</evidence>
<keyword evidence="3 6" id="KW-0238">DNA-binding</keyword>
<dbReference type="Proteomes" id="UP000295680">
    <property type="component" value="Unassembled WGS sequence"/>
</dbReference>
<keyword evidence="4" id="KW-0804">Transcription</keyword>
<dbReference type="Pfam" id="PF03704">
    <property type="entry name" value="BTAD"/>
    <property type="match status" value="1"/>
</dbReference>
<dbReference type="PROSITE" id="PS50005">
    <property type="entry name" value="TPR"/>
    <property type="match status" value="1"/>
</dbReference>
<evidence type="ECO:0000259" key="7">
    <source>
        <dbReference type="PROSITE" id="PS51755"/>
    </source>
</evidence>
<dbReference type="GO" id="GO:0000160">
    <property type="term" value="P:phosphorelay signal transduction system"/>
    <property type="evidence" value="ECO:0007669"/>
    <property type="project" value="InterPro"/>
</dbReference>
<dbReference type="SUPFAM" id="SSF52540">
    <property type="entry name" value="P-loop containing nucleoside triphosphate hydrolases"/>
    <property type="match status" value="1"/>
</dbReference>
<dbReference type="InterPro" id="IPR011990">
    <property type="entry name" value="TPR-like_helical_dom_sf"/>
</dbReference>
<dbReference type="PROSITE" id="PS51755">
    <property type="entry name" value="OMPR_PHOB"/>
    <property type="match status" value="1"/>
</dbReference>
<dbReference type="InterPro" id="IPR019734">
    <property type="entry name" value="TPR_rpt"/>
</dbReference>
<name>A0A4R2JZL4_9PSEU</name>
<dbReference type="Pfam" id="PF00486">
    <property type="entry name" value="Trans_reg_C"/>
    <property type="match status" value="1"/>
</dbReference>
<comment type="similarity">
    <text evidence="1">Belongs to the AfsR/DnrI/RedD regulatory family.</text>
</comment>
<proteinExistence type="inferred from homology"/>
<dbReference type="InterPro" id="IPR036388">
    <property type="entry name" value="WH-like_DNA-bd_sf"/>
</dbReference>
<sequence length="924" mass="100812">MEFRLLGEVQLAAGGRHLDLGTPRQQAVLAALAVDAGRPVPIETLVDRVWNDAPPVEARNVLYSHLSRIRQLLNNAAQATGMTAGIDRRSAGYVLEINPDRIDMHRFTALVERGKDARVEDDERAAALSEALRLWRGPPLAGIKGDWGDQVRDSWHRRRLEAVELWGEIELRTGRFDAVITTVPDLVDEYPLAEQLEVLVIKALHAAGRDAEALDRFAVVRRRLADELGADPGPELRALHATILRGEPPVKSAKDSPLSTPAQLPPDVPGFVGRANELGRLDGVLRDGPRTVRIVTVSGTAGVGKTALVVHWAHRVRREFPDGQLYLNLRGFDPAGSPVTPAEAVRGLLDSFDVPHQRVPAGFDAQVGLWRSVLADRRVLIVLDNARDAEQVRPLLPGAPGCLVLVTSRDLLTGLVAAGAHPLPLDLLDSAGSRALLAARVGANRVTTESAAVDDIVATCARLPLALAVVAARAATHPHFTLTALAGQLSAARGSLDEFSSADPATDPRAVFSWSYLQLTDDAARLFRLLGLHAGPDISTQAAASLAGLPVARARRLVAELARAHLIAESAPGRFTCHDLLRAYAAEEADLIEYAADRTAAVRRVLAHYIHSANNADRLLDPRREEPPPLVELPQDVTPEQVADRAQAEAWFAAERAVLLGVVHQGPEFDAEVWEVVWLARRFLFHQGRFRDESTALAVALAAAQRLGDPVRQAFAHCYLGCIAVWLDRYDEAAEGFDAAFDLYRDAADLIGQAYVEHYRSWMLERQNRIAQASTHAERALELFRAAGHRAGQAKCLNAVGWFHALRGDHGKAIDYCEEALTLQTELGDQINAAQTWHSLGYSHEHLGRHQQAVRCYQTAVNLFRENSYRRGEAIALTSLGETHQVMGDLAAARQAWQGALDIYDQLGSPDAEQLRAKLATITP</sequence>
<dbReference type="PRINTS" id="PR00364">
    <property type="entry name" value="DISEASERSIST"/>
</dbReference>
<evidence type="ECO:0000256" key="1">
    <source>
        <dbReference type="ARBA" id="ARBA00005820"/>
    </source>
</evidence>
<organism evidence="8 9">
    <name type="scientific">Actinocrispum wychmicini</name>
    <dbReference type="NCBI Taxonomy" id="1213861"/>
    <lineage>
        <taxon>Bacteria</taxon>
        <taxon>Bacillati</taxon>
        <taxon>Actinomycetota</taxon>
        <taxon>Actinomycetes</taxon>
        <taxon>Pseudonocardiales</taxon>
        <taxon>Pseudonocardiaceae</taxon>
        <taxon>Actinocrispum</taxon>
    </lineage>
</organism>
<dbReference type="PANTHER" id="PTHR35807:SF1">
    <property type="entry name" value="TRANSCRIPTIONAL REGULATOR REDD"/>
    <property type="match status" value="1"/>
</dbReference>
<dbReference type="InterPro" id="IPR027417">
    <property type="entry name" value="P-loop_NTPase"/>
</dbReference>
<dbReference type="CDD" id="cd15831">
    <property type="entry name" value="BTAD"/>
    <property type="match status" value="1"/>
</dbReference>
<evidence type="ECO:0000313" key="8">
    <source>
        <dbReference type="EMBL" id="TCO62749.1"/>
    </source>
</evidence>
<feature type="repeat" description="TPR" evidence="5">
    <location>
        <begin position="834"/>
        <end position="867"/>
    </location>
</feature>
<dbReference type="AlphaFoldDB" id="A0A4R2JZL4"/>
<dbReference type="InterPro" id="IPR016032">
    <property type="entry name" value="Sig_transdc_resp-reg_C-effctor"/>
</dbReference>
<dbReference type="SUPFAM" id="SSF48452">
    <property type="entry name" value="TPR-like"/>
    <property type="match status" value="3"/>
</dbReference>
<dbReference type="SUPFAM" id="SSF46894">
    <property type="entry name" value="C-terminal effector domain of the bipartite response regulators"/>
    <property type="match status" value="1"/>
</dbReference>
<dbReference type="Gene3D" id="3.40.50.300">
    <property type="entry name" value="P-loop containing nucleotide triphosphate hydrolases"/>
    <property type="match status" value="1"/>
</dbReference>
<dbReference type="PANTHER" id="PTHR35807">
    <property type="entry name" value="TRANSCRIPTIONAL REGULATOR REDD-RELATED"/>
    <property type="match status" value="1"/>
</dbReference>
<accession>A0A4R2JZL4</accession>
<gene>
    <name evidence="8" type="ORF">EV192_102888</name>
</gene>
<dbReference type="InterPro" id="IPR005158">
    <property type="entry name" value="BTAD"/>
</dbReference>
<feature type="DNA-binding region" description="OmpR/PhoB-type" evidence="6">
    <location>
        <begin position="1"/>
        <end position="97"/>
    </location>
</feature>
<reference evidence="8 9" key="1">
    <citation type="submission" date="2019-03" db="EMBL/GenBank/DDBJ databases">
        <title>Genomic Encyclopedia of Type Strains, Phase IV (KMG-IV): sequencing the most valuable type-strain genomes for metagenomic binning, comparative biology and taxonomic classification.</title>
        <authorList>
            <person name="Goeker M."/>
        </authorList>
    </citation>
    <scope>NUCLEOTIDE SEQUENCE [LARGE SCALE GENOMIC DNA]</scope>
    <source>
        <strain evidence="8 9">DSM 45934</strain>
    </source>
</reference>